<dbReference type="SUPFAM" id="SSF118310">
    <property type="entry name" value="AN1-like Zinc finger"/>
    <property type="match status" value="2"/>
</dbReference>
<gene>
    <name evidence="7" type="ORF">TDIB3V08_LOCUS2192</name>
</gene>
<name>A0A7R8VCD5_TIMDO</name>
<keyword evidence="3 5" id="KW-0863">Zinc-finger</keyword>
<dbReference type="InterPro" id="IPR000058">
    <property type="entry name" value="Znf_AN1"/>
</dbReference>
<keyword evidence="1" id="KW-0479">Metal-binding</keyword>
<dbReference type="InterPro" id="IPR035896">
    <property type="entry name" value="AN1-like_Znf"/>
</dbReference>
<dbReference type="GO" id="GO:0045047">
    <property type="term" value="P:protein targeting to ER"/>
    <property type="evidence" value="ECO:0007669"/>
    <property type="project" value="TreeGrafter"/>
</dbReference>
<proteinExistence type="predicted"/>
<evidence type="ECO:0000259" key="6">
    <source>
        <dbReference type="PROSITE" id="PS51039"/>
    </source>
</evidence>
<dbReference type="PANTHER" id="PTHR14677">
    <property type="entry name" value="ARSENITE INDUCUBLE RNA ASSOCIATED PROTEIN AIP-1-RELATED"/>
    <property type="match status" value="1"/>
</dbReference>
<feature type="domain" description="AN1-type" evidence="6">
    <location>
        <begin position="4"/>
        <end position="52"/>
    </location>
</feature>
<dbReference type="InterPro" id="IPR003903">
    <property type="entry name" value="UIM_dom"/>
</dbReference>
<dbReference type="PROSITE" id="PS50330">
    <property type="entry name" value="UIM"/>
    <property type="match status" value="1"/>
</dbReference>
<dbReference type="GO" id="GO:0008270">
    <property type="term" value="F:zinc ion binding"/>
    <property type="evidence" value="ECO:0007669"/>
    <property type="project" value="UniProtKB-KW"/>
</dbReference>
<dbReference type="EMBL" id="OA564902">
    <property type="protein sequence ID" value="CAD7195818.1"/>
    <property type="molecule type" value="Genomic_DNA"/>
</dbReference>
<dbReference type="Pfam" id="PF02809">
    <property type="entry name" value="UIM"/>
    <property type="match status" value="1"/>
</dbReference>
<feature type="domain" description="AN1-type" evidence="6">
    <location>
        <begin position="94"/>
        <end position="142"/>
    </location>
</feature>
<sequence length="227" mass="24944">MELPHLGEHCSDSSCKKLDFLPLKCDACKQLFCQEHIKYNNHNCPSAYKKDVQVPVCPLCNTPIPVGRGEQPDVVVGAHIDRDCQSDPARDRRKVFTNKCAAKGCRIKEVVKVLCPECKLNFCLKHRHTTDHQCEGAAGAARRRTAEAAMARLKSKSSESANQVPQLNVAGIQGAMSEDEALARALALSMETSSLDSQTHLDMLLAQSISQSEQQQRSSVARRCALS</sequence>
<evidence type="ECO:0000256" key="4">
    <source>
        <dbReference type="ARBA" id="ARBA00022833"/>
    </source>
</evidence>
<dbReference type="InterPro" id="IPR057357">
    <property type="entry name" value="Znf-C2H2_ZFAND2A/B"/>
</dbReference>
<evidence type="ECO:0000256" key="3">
    <source>
        <dbReference type="ARBA" id="ARBA00022771"/>
    </source>
</evidence>
<evidence type="ECO:0000256" key="1">
    <source>
        <dbReference type="ARBA" id="ARBA00022723"/>
    </source>
</evidence>
<dbReference type="SMART" id="SM00154">
    <property type="entry name" value="ZnF_AN1"/>
    <property type="match status" value="2"/>
</dbReference>
<dbReference type="GO" id="GO:0005783">
    <property type="term" value="C:endoplasmic reticulum"/>
    <property type="evidence" value="ECO:0007669"/>
    <property type="project" value="TreeGrafter"/>
</dbReference>
<dbReference type="Pfam" id="PF01428">
    <property type="entry name" value="zf-AN1"/>
    <property type="match status" value="2"/>
</dbReference>
<evidence type="ECO:0000313" key="7">
    <source>
        <dbReference type="EMBL" id="CAD7195818.1"/>
    </source>
</evidence>
<dbReference type="AlphaFoldDB" id="A0A7R8VCD5"/>
<keyword evidence="2" id="KW-0677">Repeat</keyword>
<dbReference type="GO" id="GO:0043161">
    <property type="term" value="P:proteasome-mediated ubiquitin-dependent protein catabolic process"/>
    <property type="evidence" value="ECO:0007669"/>
    <property type="project" value="TreeGrafter"/>
</dbReference>
<dbReference type="Gene3D" id="4.10.1110.10">
    <property type="entry name" value="AN1-like Zinc finger"/>
    <property type="match status" value="2"/>
</dbReference>
<accession>A0A7R8VCD5</accession>
<dbReference type="Pfam" id="PF25403">
    <property type="entry name" value="zf-C2H2_ZFAND2"/>
    <property type="match status" value="1"/>
</dbReference>
<organism evidence="7">
    <name type="scientific">Timema douglasi</name>
    <name type="common">Walking stick</name>
    <dbReference type="NCBI Taxonomy" id="61478"/>
    <lineage>
        <taxon>Eukaryota</taxon>
        <taxon>Metazoa</taxon>
        <taxon>Ecdysozoa</taxon>
        <taxon>Arthropoda</taxon>
        <taxon>Hexapoda</taxon>
        <taxon>Insecta</taxon>
        <taxon>Pterygota</taxon>
        <taxon>Neoptera</taxon>
        <taxon>Polyneoptera</taxon>
        <taxon>Phasmatodea</taxon>
        <taxon>Timematodea</taxon>
        <taxon>Timematoidea</taxon>
        <taxon>Timematidae</taxon>
        <taxon>Timema</taxon>
    </lineage>
</organism>
<protein>
    <recommendedName>
        <fullName evidence="6">AN1-type domain-containing protein</fullName>
    </recommendedName>
</protein>
<dbReference type="PROSITE" id="PS51039">
    <property type="entry name" value="ZF_AN1"/>
    <property type="match status" value="2"/>
</dbReference>
<keyword evidence="4" id="KW-0862">Zinc</keyword>
<dbReference type="PANTHER" id="PTHR14677:SF20">
    <property type="entry name" value="ZINC FINGER AN1-TYPE CONTAINING 2A-RELATED"/>
    <property type="match status" value="1"/>
</dbReference>
<reference evidence="7" key="1">
    <citation type="submission" date="2020-11" db="EMBL/GenBank/DDBJ databases">
        <authorList>
            <person name="Tran Van P."/>
        </authorList>
    </citation>
    <scope>NUCLEOTIDE SEQUENCE</scope>
</reference>
<dbReference type="FunFam" id="4.10.1110.10:FF:000003">
    <property type="entry name" value="AN1-type zinc finger protein 2B isoform X1"/>
    <property type="match status" value="1"/>
</dbReference>
<evidence type="ECO:0000256" key="5">
    <source>
        <dbReference type="PROSITE-ProRule" id="PRU00449"/>
    </source>
</evidence>
<evidence type="ECO:0000256" key="2">
    <source>
        <dbReference type="ARBA" id="ARBA00022737"/>
    </source>
</evidence>